<reference evidence="2" key="5">
    <citation type="submission" date="2017-01" db="UniProtKB">
        <authorList>
            <consortium name="EnsemblFungi"/>
        </authorList>
    </citation>
    <scope>IDENTIFICATION</scope>
    <source>
        <strain evidence="2">PH-1 / ATCC MYA-4620 / FGSC 9075 / NRRL 31084</strain>
    </source>
</reference>
<dbReference type="VEuPathDB" id="FungiDB:FGRAMPH1_01G14433"/>
<name>A0A0E0S695_GIBZE</name>
<dbReference type="EnsemblFungi" id="CEF79020">
    <property type="protein sequence ID" value="CEF79020"/>
    <property type="gene ID" value="FGRRES_15222"/>
</dbReference>
<dbReference type="Proteomes" id="UP000070720">
    <property type="component" value="Chromosome 2"/>
</dbReference>
<evidence type="ECO:0000313" key="1">
    <source>
        <dbReference type="EMBL" id="CEF79020.1"/>
    </source>
</evidence>
<gene>
    <name evidence="1" type="ORF">FGRAMPH1_01T14433</name>
</gene>
<keyword evidence="3" id="KW-1185">Reference proteome</keyword>
<reference evidence="2 3" key="2">
    <citation type="journal article" date="2010" name="Nature">
        <title>Comparative genomics reveals mobile pathogenicity chromosomes in Fusarium.</title>
        <authorList>
            <person name="Ma L.J."/>
            <person name="van der Does H.C."/>
            <person name="Borkovich K.A."/>
            <person name="Coleman J.J."/>
            <person name="Daboussi M.J."/>
            <person name="Di Pietro A."/>
            <person name="Dufresne M."/>
            <person name="Freitag M."/>
            <person name="Grabherr M."/>
            <person name="Henrissat B."/>
            <person name="Houterman P.M."/>
            <person name="Kang S."/>
            <person name="Shim W.B."/>
            <person name="Woloshuk C."/>
            <person name="Xie X."/>
            <person name="Xu J.R."/>
            <person name="Antoniw J."/>
            <person name="Baker S.E."/>
            <person name="Bluhm B.H."/>
            <person name="Breakspear A."/>
            <person name="Brown D.W."/>
            <person name="Butchko R.A."/>
            <person name="Chapman S."/>
            <person name="Coulson R."/>
            <person name="Coutinho P.M."/>
            <person name="Danchin E.G."/>
            <person name="Diener A."/>
            <person name="Gale L.R."/>
            <person name="Gardiner D.M."/>
            <person name="Goff S."/>
            <person name="Hammond-Kosack K.E."/>
            <person name="Hilburn K."/>
            <person name="Hua-Van A."/>
            <person name="Jonkers W."/>
            <person name="Kazan K."/>
            <person name="Kodira C.D."/>
            <person name="Koehrsen M."/>
            <person name="Kumar L."/>
            <person name="Lee Y.H."/>
            <person name="Li L."/>
            <person name="Manners J.M."/>
            <person name="Miranda-Saavedra D."/>
            <person name="Mukherjee M."/>
            <person name="Park G."/>
            <person name="Park J."/>
            <person name="Park S.Y."/>
            <person name="Proctor R.H."/>
            <person name="Regev A."/>
            <person name="Ruiz-Roldan M.C."/>
            <person name="Sain D."/>
            <person name="Sakthikumar S."/>
            <person name="Sykes S."/>
            <person name="Schwartz D.C."/>
            <person name="Turgeon B.G."/>
            <person name="Wapinski I."/>
            <person name="Yoder O."/>
            <person name="Young S."/>
            <person name="Zeng Q."/>
            <person name="Zhou S."/>
            <person name="Galagan J."/>
            <person name="Cuomo C.A."/>
            <person name="Kistler H.C."/>
            <person name="Rep M."/>
        </authorList>
    </citation>
    <scope>GENOME REANNOTATION</scope>
    <source>
        <strain evidence="3">ATCC MYA-4620 / CBS 123657 / FGSC 9075 / NRRL 31084 / PH-1</strain>
        <strain evidence="2">PH-1 / ATCC MYA-4620 / FGSC 9075 / NRRL 31084</strain>
    </source>
</reference>
<reference evidence="2 3" key="1">
    <citation type="journal article" date="2007" name="Science">
        <title>The Fusarium graminearum genome reveals a link between localized polymorphism and pathogen specialization.</title>
        <authorList>
            <person name="Cuomo C.A."/>
            <person name="Gueldener U."/>
            <person name="Xu J.-R."/>
            <person name="Trail F."/>
            <person name="Turgeon B.G."/>
            <person name="Di Pietro A."/>
            <person name="Walton J.D."/>
            <person name="Ma L.-J."/>
            <person name="Baker S.E."/>
            <person name="Rep M."/>
            <person name="Adam G."/>
            <person name="Antoniw J."/>
            <person name="Baldwin T."/>
            <person name="Calvo S.E."/>
            <person name="Chang Y.-L."/>
            <person name="DeCaprio D."/>
            <person name="Gale L.R."/>
            <person name="Gnerre S."/>
            <person name="Goswami R.S."/>
            <person name="Hammond-Kosack K."/>
            <person name="Harris L.J."/>
            <person name="Hilburn K."/>
            <person name="Kennell J.C."/>
            <person name="Kroken S."/>
            <person name="Magnuson J.K."/>
            <person name="Mannhaupt G."/>
            <person name="Mauceli E.W."/>
            <person name="Mewes H.-W."/>
            <person name="Mitterbauer R."/>
            <person name="Muehlbauer G."/>
            <person name="Muensterkoetter M."/>
            <person name="Nelson D."/>
            <person name="O'Donnell K."/>
            <person name="Ouellet T."/>
            <person name="Qi W."/>
            <person name="Quesneville H."/>
            <person name="Roncero M.I.G."/>
            <person name="Seong K.-Y."/>
            <person name="Tetko I.V."/>
            <person name="Urban M."/>
            <person name="Waalwijk C."/>
            <person name="Ward T.J."/>
            <person name="Yao J."/>
            <person name="Birren B.W."/>
            <person name="Kistler H.C."/>
        </authorList>
    </citation>
    <scope>NUCLEOTIDE SEQUENCE [LARGE SCALE GENOMIC DNA]</scope>
    <source>
        <strain evidence="3">ATCC MYA-4620 / CBS 123657 / FGSC 9075 / NRRL 31084 / PH-1</strain>
        <strain evidence="2">PH-1 / ATCC MYA-4620 / FGSC 9075 / NRRL 31084</strain>
    </source>
</reference>
<sequence>MRHALKAKVMPAAAIVDTAANNTKCWRNLEIKGEPAVAIRAIDLGDAMRETAKVATVIPDGDVRRLLIANARFAGL</sequence>
<reference evidence="1 3" key="4">
    <citation type="journal article" date="2015" name="BMC Genomics">
        <title>The completed genome sequence of the pathogenic ascomycete fungus Fusarium graminearum.</title>
        <authorList>
            <person name="King R."/>
            <person name="Urban M."/>
            <person name="Hammond-Kosack M.C."/>
            <person name="Hassani-Pak K."/>
            <person name="Hammond-Kosack K.E."/>
        </authorList>
    </citation>
    <scope>NUCLEOTIDE SEQUENCE [LARGE SCALE GENOMIC DNA]</scope>
    <source>
        <strain evidence="3">ATCC MYA-4620 / CBS 123657 / FGSC 9075 / NRRL 31084 / PH-1</strain>
        <strain evidence="1">PH-1</strain>
    </source>
</reference>
<dbReference type="InParanoid" id="A0A0E0S695"/>
<evidence type="ECO:0000313" key="3">
    <source>
        <dbReference type="Proteomes" id="UP000070720"/>
    </source>
</evidence>
<protein>
    <submittedName>
        <fullName evidence="1">Chromosome 2, complete genome</fullName>
    </submittedName>
</protein>
<dbReference type="EMBL" id="HG970333">
    <property type="protein sequence ID" value="CEF79020.1"/>
    <property type="molecule type" value="Genomic_DNA"/>
</dbReference>
<accession>A0A0E0S695</accession>
<reference key="3">
    <citation type="submission" date="2014-02" db="EMBL/GenBank/DDBJ databases">
        <title>A revised Fusarium graminearum genomic reference sequence using whole shotgun re-sequencing.</title>
        <authorList>
            <person name="King R."/>
            <person name="Urban M."/>
            <person name="Hassani-Pak K."/>
            <person name="Hammond-Kosack K."/>
        </authorList>
    </citation>
    <scope>NUCLEOTIDE SEQUENCE</scope>
    <source>
        <strain>PH-1</strain>
    </source>
</reference>
<proteinExistence type="predicted"/>
<dbReference type="AlphaFoldDB" id="A0A0E0S695"/>
<organism evidence="2">
    <name type="scientific">Gibberella zeae (strain ATCC MYA-4620 / CBS 123657 / FGSC 9075 / NRRL 31084 / PH-1)</name>
    <name type="common">Wheat head blight fungus</name>
    <name type="synonym">Fusarium graminearum</name>
    <dbReference type="NCBI Taxonomy" id="229533"/>
    <lineage>
        <taxon>Eukaryota</taxon>
        <taxon>Fungi</taxon>
        <taxon>Dikarya</taxon>
        <taxon>Ascomycota</taxon>
        <taxon>Pezizomycotina</taxon>
        <taxon>Sordariomycetes</taxon>
        <taxon>Hypocreomycetidae</taxon>
        <taxon>Hypocreales</taxon>
        <taxon>Nectriaceae</taxon>
        <taxon>Fusarium</taxon>
    </lineage>
</organism>
<evidence type="ECO:0000313" key="2">
    <source>
        <dbReference type="EnsemblFungi" id="CEF79020"/>
    </source>
</evidence>